<dbReference type="SUPFAM" id="SSF53927">
    <property type="entry name" value="Cytidine deaminase-like"/>
    <property type="match status" value="1"/>
</dbReference>
<keyword evidence="3" id="KW-1185">Reference proteome</keyword>
<protein>
    <recommendedName>
        <fullName evidence="1">CMP/dCMP-type deaminase domain-containing protein</fullName>
    </recommendedName>
</protein>
<dbReference type="GO" id="GO:0003824">
    <property type="term" value="F:catalytic activity"/>
    <property type="evidence" value="ECO:0007669"/>
    <property type="project" value="InterPro"/>
</dbReference>
<accession>A0A059F1K8</accession>
<dbReference type="EMBL" id="KK365160">
    <property type="protein sequence ID" value="KCZ80866.1"/>
    <property type="molecule type" value="Genomic_DNA"/>
</dbReference>
<dbReference type="VEuPathDB" id="MicrosporidiaDB:H312_01749"/>
<reference evidence="2 3" key="2">
    <citation type="submission" date="2014-03" db="EMBL/GenBank/DDBJ databases">
        <title>The Genome Sequence of Anncaliia algerae insect isolate PRA339.</title>
        <authorList>
            <consortium name="The Broad Institute Genome Sequencing Platform"/>
            <consortium name="The Broad Institute Genome Sequencing Center for Infectious Disease"/>
            <person name="Cuomo C."/>
            <person name="Becnel J."/>
            <person name="Sanscrainte N."/>
            <person name="Walker B."/>
            <person name="Young S.K."/>
            <person name="Zeng Q."/>
            <person name="Gargeya S."/>
            <person name="Fitzgerald M."/>
            <person name="Haas B."/>
            <person name="Abouelleil A."/>
            <person name="Alvarado L."/>
            <person name="Arachchi H.M."/>
            <person name="Berlin A.M."/>
            <person name="Chapman S.B."/>
            <person name="Dewar J."/>
            <person name="Goldberg J."/>
            <person name="Griggs A."/>
            <person name="Gujja S."/>
            <person name="Hansen M."/>
            <person name="Howarth C."/>
            <person name="Imamovic A."/>
            <person name="Larimer J."/>
            <person name="McCowan C."/>
            <person name="Murphy C."/>
            <person name="Neiman D."/>
            <person name="Pearson M."/>
            <person name="Priest M."/>
            <person name="Roberts A."/>
            <person name="Saif S."/>
            <person name="Shea T."/>
            <person name="Sisk P."/>
            <person name="Sykes S."/>
            <person name="Wortman J."/>
            <person name="Nusbaum C."/>
            <person name="Birren B."/>
        </authorList>
    </citation>
    <scope>NUCLEOTIDE SEQUENCE [LARGE SCALE GENOMIC DNA]</scope>
    <source>
        <strain evidence="2 3">PRA339</strain>
    </source>
</reference>
<dbReference type="Proteomes" id="UP000030655">
    <property type="component" value="Unassembled WGS sequence"/>
</dbReference>
<proteinExistence type="predicted"/>
<organism evidence="2 3">
    <name type="scientific">Anncaliia algerae PRA339</name>
    <dbReference type="NCBI Taxonomy" id="1288291"/>
    <lineage>
        <taxon>Eukaryota</taxon>
        <taxon>Fungi</taxon>
        <taxon>Fungi incertae sedis</taxon>
        <taxon>Microsporidia</taxon>
        <taxon>Tubulinosematoidea</taxon>
        <taxon>Tubulinosematidae</taxon>
        <taxon>Anncaliia</taxon>
    </lineage>
</organism>
<reference evidence="3" key="1">
    <citation type="submission" date="2013-02" db="EMBL/GenBank/DDBJ databases">
        <authorList>
            <consortium name="The Broad Institute Genome Sequencing Platform"/>
            <person name="Cuomo C."/>
            <person name="Becnel J."/>
            <person name="Sanscrainte N."/>
            <person name="Walker B."/>
            <person name="Young S.K."/>
            <person name="Zeng Q."/>
            <person name="Gargeya S."/>
            <person name="Fitzgerald M."/>
            <person name="Haas B."/>
            <person name="Abouelleil A."/>
            <person name="Alvarado L."/>
            <person name="Arachchi H.M."/>
            <person name="Berlin A.M."/>
            <person name="Chapman S.B."/>
            <person name="Dewar J."/>
            <person name="Goldberg J."/>
            <person name="Griggs A."/>
            <person name="Gujja S."/>
            <person name="Hansen M."/>
            <person name="Howarth C."/>
            <person name="Imamovic A."/>
            <person name="Larimer J."/>
            <person name="McCowan C."/>
            <person name="Murphy C."/>
            <person name="Neiman D."/>
            <person name="Pearson M."/>
            <person name="Priest M."/>
            <person name="Roberts A."/>
            <person name="Saif S."/>
            <person name="Shea T."/>
            <person name="Sisk P."/>
            <person name="Sykes S."/>
            <person name="Wortman J."/>
            <person name="Nusbaum C."/>
            <person name="Birren B."/>
        </authorList>
    </citation>
    <scope>NUCLEOTIDE SEQUENCE [LARGE SCALE GENOMIC DNA]</scope>
    <source>
        <strain evidence="3">PRA339</strain>
    </source>
</reference>
<dbReference type="InterPro" id="IPR016193">
    <property type="entry name" value="Cytidine_deaminase-like"/>
</dbReference>
<evidence type="ECO:0000259" key="1">
    <source>
        <dbReference type="PROSITE" id="PS51747"/>
    </source>
</evidence>
<evidence type="ECO:0000313" key="3">
    <source>
        <dbReference type="Proteomes" id="UP000030655"/>
    </source>
</evidence>
<evidence type="ECO:0000313" key="2">
    <source>
        <dbReference type="EMBL" id="KCZ80866.1"/>
    </source>
</evidence>
<sequence length="98" mass="11468">ISCIITYNNRIISYGYNNTNKDSNPLAHAEVVALKKLNFNIFNNPENNKINSLEIINHEELKEIIQPIKFTNNNEFRIYISCEPCAMCYGIFFFLKLF</sequence>
<dbReference type="PROSITE" id="PS51747">
    <property type="entry name" value="CYT_DCMP_DEAMINASES_2"/>
    <property type="match status" value="1"/>
</dbReference>
<dbReference type="Gene3D" id="3.40.140.10">
    <property type="entry name" value="Cytidine Deaminase, domain 2"/>
    <property type="match status" value="1"/>
</dbReference>
<feature type="non-terminal residue" evidence="2">
    <location>
        <position position="1"/>
    </location>
</feature>
<dbReference type="InterPro" id="IPR002125">
    <property type="entry name" value="CMP_dCMP_dom"/>
</dbReference>
<dbReference type="Pfam" id="PF00383">
    <property type="entry name" value="dCMP_cyt_deam_1"/>
    <property type="match status" value="1"/>
</dbReference>
<name>A0A059F1K8_9MICR</name>
<dbReference type="AlphaFoldDB" id="A0A059F1K8"/>
<dbReference type="GO" id="GO:0006139">
    <property type="term" value="P:nucleobase-containing compound metabolic process"/>
    <property type="evidence" value="ECO:0007669"/>
    <property type="project" value="UniProtKB-ARBA"/>
</dbReference>
<dbReference type="OrthoDB" id="1701769at2759"/>
<gene>
    <name evidence="2" type="ORF">H312_01749</name>
</gene>
<dbReference type="PANTHER" id="PTHR11079">
    <property type="entry name" value="CYTOSINE DEAMINASE FAMILY MEMBER"/>
    <property type="match status" value="1"/>
</dbReference>
<feature type="domain" description="CMP/dCMP-type deaminase" evidence="1">
    <location>
        <begin position="1"/>
        <end position="98"/>
    </location>
</feature>
<dbReference type="HOGENOM" id="CLU_2339050_0_0_1"/>
<dbReference type="PANTHER" id="PTHR11079:SF162">
    <property type="entry name" value="RIBOFLAVIN BIOSYNTHESIS PROTEIN PYRD, CHLOROPLASTIC"/>
    <property type="match status" value="1"/>
</dbReference>